<evidence type="ECO:0000256" key="2">
    <source>
        <dbReference type="ARBA" id="ARBA00022676"/>
    </source>
</evidence>
<evidence type="ECO:0000256" key="1">
    <source>
        <dbReference type="ARBA" id="ARBA00004123"/>
    </source>
</evidence>
<keyword evidence="4" id="KW-0520">NAD</keyword>
<dbReference type="SUPFAM" id="SSF56399">
    <property type="entry name" value="ADP-ribosylation"/>
    <property type="match status" value="1"/>
</dbReference>
<evidence type="ECO:0000256" key="6">
    <source>
        <dbReference type="ARBA" id="ARBA00024347"/>
    </source>
</evidence>
<proteinExistence type="inferred from homology"/>
<sequence>MKQRYLSIGMTCMGCCTTVKVDKNSEEYKKVNDYFSRTVQAPIVKVERIQHKYQYTAYIMRKEFMIMKNGPDGVNERDLFHGTEPQNCQSI</sequence>
<dbReference type="PANTHER" id="PTHR14453">
    <property type="entry name" value="PARP/ZINC FINGER CCCH TYPE DOMAIN CONTAINING PROTEIN"/>
    <property type="match status" value="1"/>
</dbReference>
<evidence type="ECO:0000313" key="9">
    <source>
        <dbReference type="Proteomes" id="UP001162483"/>
    </source>
</evidence>
<evidence type="ECO:0000256" key="5">
    <source>
        <dbReference type="ARBA" id="ARBA00023242"/>
    </source>
</evidence>
<dbReference type="PROSITE" id="PS51059">
    <property type="entry name" value="PARP_CATALYTIC"/>
    <property type="match status" value="1"/>
</dbReference>
<dbReference type="InterPro" id="IPR012317">
    <property type="entry name" value="Poly(ADP-ribose)pol_cat_dom"/>
</dbReference>
<keyword evidence="3" id="KW-0808">Transferase</keyword>
<name>A0ABN9EE16_9NEOB</name>
<evidence type="ECO:0000256" key="3">
    <source>
        <dbReference type="ARBA" id="ARBA00022679"/>
    </source>
</evidence>
<keyword evidence="2" id="KW-0328">Glycosyltransferase</keyword>
<evidence type="ECO:0000259" key="7">
    <source>
        <dbReference type="PROSITE" id="PS51059"/>
    </source>
</evidence>
<reference evidence="8" key="1">
    <citation type="submission" date="2023-05" db="EMBL/GenBank/DDBJ databases">
        <authorList>
            <person name="Stuckert A."/>
        </authorList>
    </citation>
    <scope>NUCLEOTIDE SEQUENCE</scope>
</reference>
<dbReference type="Proteomes" id="UP001162483">
    <property type="component" value="Unassembled WGS sequence"/>
</dbReference>
<dbReference type="InterPro" id="IPR052056">
    <property type="entry name" value="Mono-ARTD/PARP"/>
</dbReference>
<comment type="similarity">
    <text evidence="6">Belongs to the ARTD/PARP family.</text>
</comment>
<feature type="domain" description="PARP catalytic" evidence="7">
    <location>
        <begin position="1"/>
        <end position="91"/>
    </location>
</feature>
<accession>A0ABN9EE16</accession>
<dbReference type="EMBL" id="CATNWA010015309">
    <property type="protein sequence ID" value="CAI9581791.1"/>
    <property type="molecule type" value="Genomic_DNA"/>
</dbReference>
<protein>
    <recommendedName>
        <fullName evidence="7">PARP catalytic domain-containing protein</fullName>
    </recommendedName>
</protein>
<comment type="subcellular location">
    <subcellularLocation>
        <location evidence="1">Nucleus</location>
    </subcellularLocation>
</comment>
<evidence type="ECO:0000256" key="4">
    <source>
        <dbReference type="ARBA" id="ARBA00023027"/>
    </source>
</evidence>
<gene>
    <name evidence="8" type="ORF">SPARVUS_LOCUS9552610</name>
</gene>
<organism evidence="8 9">
    <name type="scientific">Staurois parvus</name>
    <dbReference type="NCBI Taxonomy" id="386267"/>
    <lineage>
        <taxon>Eukaryota</taxon>
        <taxon>Metazoa</taxon>
        <taxon>Chordata</taxon>
        <taxon>Craniata</taxon>
        <taxon>Vertebrata</taxon>
        <taxon>Euteleostomi</taxon>
        <taxon>Amphibia</taxon>
        <taxon>Batrachia</taxon>
        <taxon>Anura</taxon>
        <taxon>Neobatrachia</taxon>
        <taxon>Ranoidea</taxon>
        <taxon>Ranidae</taxon>
        <taxon>Staurois</taxon>
    </lineage>
</organism>
<evidence type="ECO:0000313" key="8">
    <source>
        <dbReference type="EMBL" id="CAI9581791.1"/>
    </source>
</evidence>
<keyword evidence="5" id="KW-0539">Nucleus</keyword>
<comment type="caution">
    <text evidence="8">The sequence shown here is derived from an EMBL/GenBank/DDBJ whole genome shotgun (WGS) entry which is preliminary data.</text>
</comment>
<feature type="non-terminal residue" evidence="8">
    <location>
        <position position="91"/>
    </location>
</feature>
<dbReference type="PANTHER" id="PTHR14453:SF99">
    <property type="entry name" value="PROTEIN MONO-ADP-RIBOSYLTRANSFERASE PARP15"/>
    <property type="match status" value="1"/>
</dbReference>
<keyword evidence="9" id="KW-1185">Reference proteome</keyword>
<dbReference type="Gene3D" id="3.90.228.10">
    <property type="match status" value="1"/>
</dbReference>